<comment type="caution">
    <text evidence="2">The sequence shown here is derived from an EMBL/GenBank/DDBJ whole genome shotgun (WGS) entry which is preliminary data.</text>
</comment>
<evidence type="ECO:0000259" key="1">
    <source>
        <dbReference type="Pfam" id="PF04480"/>
    </source>
</evidence>
<dbReference type="RefSeq" id="WP_300960292.1">
    <property type="nucleotide sequence ID" value="NZ_JAUHJR010000002.1"/>
</dbReference>
<dbReference type="EMBL" id="JAUHJR010000002">
    <property type="protein sequence ID" value="MDN4161403.1"/>
    <property type="molecule type" value="Genomic_DNA"/>
</dbReference>
<dbReference type="Pfam" id="PF04480">
    <property type="entry name" value="DUF559"/>
    <property type="match status" value="1"/>
</dbReference>
<keyword evidence="3" id="KW-1185">Reference proteome</keyword>
<accession>A0ABT8ETM1</accession>
<reference evidence="2" key="1">
    <citation type="submission" date="2023-06" db="EMBL/GenBank/DDBJ databases">
        <title>Draft genome sequence of Nocardioides sp. SOB72.</title>
        <authorList>
            <person name="Zhang G."/>
        </authorList>
    </citation>
    <scope>NUCLEOTIDE SEQUENCE</scope>
    <source>
        <strain evidence="2">SOB72</strain>
    </source>
</reference>
<proteinExistence type="predicted"/>
<name>A0ABT8ETM1_9ACTN</name>
<organism evidence="2 3">
    <name type="scientific">Nocardioides abyssi</name>
    <dbReference type="NCBI Taxonomy" id="3058370"/>
    <lineage>
        <taxon>Bacteria</taxon>
        <taxon>Bacillati</taxon>
        <taxon>Actinomycetota</taxon>
        <taxon>Actinomycetes</taxon>
        <taxon>Propionibacteriales</taxon>
        <taxon>Nocardioidaceae</taxon>
        <taxon>Nocardioides</taxon>
    </lineage>
</organism>
<evidence type="ECO:0000313" key="3">
    <source>
        <dbReference type="Proteomes" id="UP001168537"/>
    </source>
</evidence>
<dbReference type="Gene3D" id="3.40.960.10">
    <property type="entry name" value="VSR Endonuclease"/>
    <property type="match status" value="1"/>
</dbReference>
<dbReference type="InterPro" id="IPR011335">
    <property type="entry name" value="Restrct_endonuc-II-like"/>
</dbReference>
<gene>
    <name evidence="2" type="ORF">QWY29_08575</name>
</gene>
<evidence type="ECO:0000313" key="2">
    <source>
        <dbReference type="EMBL" id="MDN4161403.1"/>
    </source>
</evidence>
<sequence length="271" mass="30721">MRSPARGVFVPAHLPDTIDLRGRAVAKVLSEHHVVTDRTAAWLHGVDAHLEVEHEDGPLIESCALRGHRATRLTAADGRTRDLAPGDVTVLHGVRVTTPLRTALDLGCCLRRREAYGAMVMLARQHGLTATDLVRETARYRGRRGVVQLRGLAPLVDPRLESPREAWVLLEIADAGLPLPEPQVWVEVDGVPTYRLDLAYRRRRVCVEYDGHDAHSTAEQCLYDERRRAWLRRQGWIVIVVRNGDFSGPALDRWLDELRHELRSGYSNRRW</sequence>
<dbReference type="InterPro" id="IPR007569">
    <property type="entry name" value="DUF559"/>
</dbReference>
<protein>
    <submittedName>
        <fullName evidence="2">DUF559 domain-containing protein</fullName>
    </submittedName>
</protein>
<dbReference type="Proteomes" id="UP001168537">
    <property type="component" value="Unassembled WGS sequence"/>
</dbReference>
<feature type="domain" description="DUF559" evidence="1">
    <location>
        <begin position="193"/>
        <end position="246"/>
    </location>
</feature>
<dbReference type="SUPFAM" id="SSF52980">
    <property type="entry name" value="Restriction endonuclease-like"/>
    <property type="match status" value="1"/>
</dbReference>